<accession>A0A2P5CA21</accession>
<organism evidence="1 2">
    <name type="scientific">Trema orientale</name>
    <name type="common">Charcoal tree</name>
    <name type="synonym">Celtis orientalis</name>
    <dbReference type="NCBI Taxonomy" id="63057"/>
    <lineage>
        <taxon>Eukaryota</taxon>
        <taxon>Viridiplantae</taxon>
        <taxon>Streptophyta</taxon>
        <taxon>Embryophyta</taxon>
        <taxon>Tracheophyta</taxon>
        <taxon>Spermatophyta</taxon>
        <taxon>Magnoliopsida</taxon>
        <taxon>eudicotyledons</taxon>
        <taxon>Gunneridae</taxon>
        <taxon>Pentapetalae</taxon>
        <taxon>rosids</taxon>
        <taxon>fabids</taxon>
        <taxon>Rosales</taxon>
        <taxon>Cannabaceae</taxon>
        <taxon>Trema</taxon>
    </lineage>
</organism>
<dbReference type="PANTHER" id="PTHR48475">
    <property type="entry name" value="RIBONUCLEASE H"/>
    <property type="match status" value="1"/>
</dbReference>
<sequence>MQLSNRWIQSIKEKLESPEVKDIREIKAFMLINDQVYKRFSDEILAKCIDEEFGRKVLDEVHSKICGLDGPTLARRIQRLGYFWPELRKQANELQRNCKQCQLVIDPKESFFVEEEDWRRVYIDYIIHDQLPDDTSSAILIK</sequence>
<dbReference type="OrthoDB" id="101614at2759"/>
<reference evidence="2" key="1">
    <citation type="submission" date="2016-06" db="EMBL/GenBank/DDBJ databases">
        <title>Parallel loss of symbiosis genes in relatives of nitrogen-fixing non-legume Parasponia.</title>
        <authorList>
            <person name="Van Velzen R."/>
            <person name="Holmer R."/>
            <person name="Bu F."/>
            <person name="Rutten L."/>
            <person name="Van Zeijl A."/>
            <person name="Liu W."/>
            <person name="Santuari L."/>
            <person name="Cao Q."/>
            <person name="Sharma T."/>
            <person name="Shen D."/>
            <person name="Roswanjaya Y."/>
            <person name="Wardhani T."/>
            <person name="Kalhor M.S."/>
            <person name="Jansen J."/>
            <person name="Van den Hoogen J."/>
            <person name="Gungor B."/>
            <person name="Hartog M."/>
            <person name="Hontelez J."/>
            <person name="Verver J."/>
            <person name="Yang W.-C."/>
            <person name="Schijlen E."/>
            <person name="Repin R."/>
            <person name="Schilthuizen M."/>
            <person name="Schranz E."/>
            <person name="Heidstra R."/>
            <person name="Miyata K."/>
            <person name="Fedorova E."/>
            <person name="Kohlen W."/>
            <person name="Bisseling T."/>
            <person name="Smit S."/>
            <person name="Geurts R."/>
        </authorList>
    </citation>
    <scope>NUCLEOTIDE SEQUENCE [LARGE SCALE GENOMIC DNA]</scope>
    <source>
        <strain evidence="2">cv. RG33-2</strain>
    </source>
</reference>
<name>A0A2P5CA21_TREOI</name>
<dbReference type="EMBL" id="JXTC01000392">
    <property type="protein sequence ID" value="PON57899.1"/>
    <property type="molecule type" value="Genomic_DNA"/>
</dbReference>
<feature type="non-terminal residue" evidence="1">
    <location>
        <position position="142"/>
    </location>
</feature>
<dbReference type="PANTHER" id="PTHR48475:SF1">
    <property type="entry name" value="RNASE H TYPE-1 DOMAIN-CONTAINING PROTEIN"/>
    <property type="match status" value="1"/>
</dbReference>
<proteinExistence type="predicted"/>
<dbReference type="Gene3D" id="1.10.340.70">
    <property type="match status" value="1"/>
</dbReference>
<dbReference type="InParanoid" id="A0A2P5CA21"/>
<keyword evidence="2" id="KW-1185">Reference proteome</keyword>
<evidence type="ECO:0000313" key="1">
    <source>
        <dbReference type="EMBL" id="PON57899.1"/>
    </source>
</evidence>
<dbReference type="Proteomes" id="UP000237000">
    <property type="component" value="Unassembled WGS sequence"/>
</dbReference>
<dbReference type="AlphaFoldDB" id="A0A2P5CA21"/>
<comment type="caution">
    <text evidence="1">The sequence shown here is derived from an EMBL/GenBank/DDBJ whole genome shotgun (WGS) entry which is preliminary data.</text>
</comment>
<evidence type="ECO:0000313" key="2">
    <source>
        <dbReference type="Proteomes" id="UP000237000"/>
    </source>
</evidence>
<gene>
    <name evidence="1" type="ORF">TorRG33x02_292620</name>
</gene>
<protein>
    <submittedName>
        <fullName evidence="1">Uncharacterized protein</fullName>
    </submittedName>
</protein>